<comment type="catalytic activity">
    <reaction evidence="14 15">
        <text>tRNA(Phe) + L-phenylalanine + ATP = L-phenylalanyl-tRNA(Phe) + AMP + diphosphate + H(+)</text>
        <dbReference type="Rhea" id="RHEA:19413"/>
        <dbReference type="Rhea" id="RHEA-COMP:9668"/>
        <dbReference type="Rhea" id="RHEA-COMP:9699"/>
        <dbReference type="ChEBI" id="CHEBI:15378"/>
        <dbReference type="ChEBI" id="CHEBI:30616"/>
        <dbReference type="ChEBI" id="CHEBI:33019"/>
        <dbReference type="ChEBI" id="CHEBI:58095"/>
        <dbReference type="ChEBI" id="CHEBI:78442"/>
        <dbReference type="ChEBI" id="CHEBI:78531"/>
        <dbReference type="ChEBI" id="CHEBI:456215"/>
        <dbReference type="EC" id="6.1.1.20"/>
    </reaction>
</comment>
<dbReference type="InterPro" id="IPR045864">
    <property type="entry name" value="aa-tRNA-synth_II/BPL/LPL"/>
</dbReference>
<dbReference type="InterPro" id="IPR009061">
    <property type="entry name" value="DNA-bd_dom_put_sf"/>
</dbReference>
<evidence type="ECO:0000256" key="12">
    <source>
        <dbReference type="ARBA" id="ARBA00022917"/>
    </source>
</evidence>
<protein>
    <recommendedName>
        <fullName evidence="15">Phenylalanine--tRNA ligase beta subunit</fullName>
        <ecNumber evidence="15">6.1.1.20</ecNumber>
    </recommendedName>
    <alternativeName>
        <fullName evidence="15">Phenylalanyl-tRNA synthetase beta subunit</fullName>
        <shortName evidence="15">PheRS</shortName>
    </alternativeName>
</protein>
<comment type="subunit">
    <text evidence="3 15">Tetramer of two alpha and two beta subunits.</text>
</comment>
<dbReference type="Pfam" id="PF01588">
    <property type="entry name" value="tRNA_bind"/>
    <property type="match status" value="1"/>
</dbReference>
<keyword evidence="11 16" id="KW-0694">RNA-binding</keyword>
<keyword evidence="5 16" id="KW-0820">tRNA-binding</keyword>
<feature type="domain" description="FDX-ACB" evidence="18">
    <location>
        <begin position="728"/>
        <end position="821"/>
    </location>
</feature>
<evidence type="ECO:0000256" key="14">
    <source>
        <dbReference type="ARBA" id="ARBA00049255"/>
    </source>
</evidence>
<name>A0A450UEC5_9GAMM</name>
<dbReference type="HAMAP" id="MF_00283">
    <property type="entry name" value="Phe_tRNA_synth_beta1"/>
    <property type="match status" value="1"/>
</dbReference>
<dbReference type="NCBIfam" id="TIGR00472">
    <property type="entry name" value="pheT_bact"/>
    <property type="match status" value="1"/>
</dbReference>
<dbReference type="SUPFAM" id="SSF55681">
    <property type="entry name" value="Class II aaRS and biotin synthetases"/>
    <property type="match status" value="1"/>
</dbReference>
<dbReference type="Pfam" id="PF03483">
    <property type="entry name" value="B3_4"/>
    <property type="match status" value="1"/>
</dbReference>
<dbReference type="CDD" id="cd00769">
    <property type="entry name" value="PheRS_beta_core"/>
    <property type="match status" value="1"/>
</dbReference>
<dbReference type="CDD" id="cd02796">
    <property type="entry name" value="tRNA_bind_bactPheRS"/>
    <property type="match status" value="1"/>
</dbReference>
<dbReference type="GO" id="GO:0004826">
    <property type="term" value="F:phenylalanine-tRNA ligase activity"/>
    <property type="evidence" value="ECO:0007669"/>
    <property type="project" value="UniProtKB-UniRule"/>
</dbReference>
<dbReference type="GO" id="GO:0000049">
    <property type="term" value="F:tRNA binding"/>
    <property type="evidence" value="ECO:0007669"/>
    <property type="project" value="UniProtKB-UniRule"/>
</dbReference>
<evidence type="ECO:0000256" key="2">
    <source>
        <dbReference type="ARBA" id="ARBA00008653"/>
    </source>
</evidence>
<dbReference type="Gene3D" id="2.40.50.140">
    <property type="entry name" value="Nucleic acid-binding proteins"/>
    <property type="match status" value="1"/>
</dbReference>
<dbReference type="AlphaFoldDB" id="A0A450UEC5"/>
<reference evidence="20" key="1">
    <citation type="submission" date="2019-02" db="EMBL/GenBank/DDBJ databases">
        <authorList>
            <person name="Gruber-Vodicka R. H."/>
            <person name="Seah K. B. B."/>
        </authorList>
    </citation>
    <scope>NUCLEOTIDE SEQUENCE</scope>
    <source>
        <strain evidence="20">BECK_M7</strain>
    </source>
</reference>
<comment type="cofactor">
    <cofactor evidence="15">
        <name>Mg(2+)</name>
        <dbReference type="ChEBI" id="CHEBI:18420"/>
    </cofactor>
    <text evidence="15">Binds 2 magnesium ions per tetramer.</text>
</comment>
<dbReference type="Pfam" id="PF17759">
    <property type="entry name" value="tRNA_synthFbeta"/>
    <property type="match status" value="1"/>
</dbReference>
<dbReference type="Pfam" id="PF03147">
    <property type="entry name" value="FDX-ACB"/>
    <property type="match status" value="1"/>
</dbReference>
<dbReference type="Gene3D" id="3.30.70.380">
    <property type="entry name" value="Ferrodoxin-fold anticodon-binding domain"/>
    <property type="match status" value="1"/>
</dbReference>
<dbReference type="InterPro" id="IPR033714">
    <property type="entry name" value="tRNA_bind_bactPheRS"/>
</dbReference>
<dbReference type="InterPro" id="IPR012340">
    <property type="entry name" value="NA-bd_OB-fold"/>
</dbReference>
<dbReference type="Gene3D" id="3.30.56.10">
    <property type="match status" value="2"/>
</dbReference>
<dbReference type="SUPFAM" id="SSF46955">
    <property type="entry name" value="Putative DNA-binding domain"/>
    <property type="match status" value="1"/>
</dbReference>
<feature type="domain" description="B5" evidence="19">
    <location>
        <begin position="401"/>
        <end position="478"/>
    </location>
</feature>
<dbReference type="InterPro" id="IPR005146">
    <property type="entry name" value="B3/B4_tRNA-bd"/>
</dbReference>
<dbReference type="EMBL" id="CAADFF010000021">
    <property type="protein sequence ID" value="VFJ90820.1"/>
    <property type="molecule type" value="Genomic_DNA"/>
</dbReference>
<feature type="binding site" evidence="15">
    <location>
        <position position="456"/>
    </location>
    <ligand>
        <name>Mg(2+)</name>
        <dbReference type="ChEBI" id="CHEBI:18420"/>
        <note>shared with alpha subunit</note>
    </ligand>
</feature>
<dbReference type="NCBIfam" id="NF045760">
    <property type="entry name" value="YtpR"/>
    <property type="match status" value="1"/>
</dbReference>
<evidence type="ECO:0000256" key="10">
    <source>
        <dbReference type="ARBA" id="ARBA00022842"/>
    </source>
</evidence>
<gene>
    <name evidence="15" type="primary">pheT</name>
    <name evidence="20" type="ORF">BECKLFY1418B_GA0070995_102144</name>
</gene>
<evidence type="ECO:0000256" key="5">
    <source>
        <dbReference type="ARBA" id="ARBA00022555"/>
    </source>
</evidence>
<dbReference type="PROSITE" id="PS51483">
    <property type="entry name" value="B5"/>
    <property type="match status" value="1"/>
</dbReference>
<evidence type="ECO:0000256" key="1">
    <source>
        <dbReference type="ARBA" id="ARBA00004496"/>
    </source>
</evidence>
<dbReference type="InterPro" id="IPR045060">
    <property type="entry name" value="Phe-tRNA-ligase_IIc_bsu"/>
</dbReference>
<dbReference type="EC" id="6.1.1.20" evidence="15"/>
<evidence type="ECO:0000256" key="4">
    <source>
        <dbReference type="ARBA" id="ARBA00022490"/>
    </source>
</evidence>
<dbReference type="Gene3D" id="3.50.40.10">
    <property type="entry name" value="Phenylalanyl-trna Synthetase, Chain B, domain 3"/>
    <property type="match status" value="1"/>
</dbReference>
<dbReference type="SMART" id="SM00896">
    <property type="entry name" value="FDX-ACB"/>
    <property type="match status" value="1"/>
</dbReference>
<dbReference type="InterPro" id="IPR002547">
    <property type="entry name" value="tRNA-bd_dom"/>
</dbReference>
<sequence>MQFSEKWLREWVNPPISSDELAAQLTKAGLEVDSVEPVAPKLPGVVVGEVLSVARHPNADRLTVCSVGVGRETPLTIVCGASNVRQGLRAPVAGIGATLADGTRMKRARIRGQESQGMLCSGQELGLAEVADGLMELAPDARPGVGLSDYLGLDDVSIAVDLTPNRADCLSIAGIAREVGVLNRCRLSPPAMAPTPAVIPDGFPVTLDSPGDCPRYVGRVIEGIDPQAKSPSWLQERLRRSNLRSIGPVVDVTNYVMLELGQPMHAFDLDKLEDGIRVRKAERGETLALLNGTEITLRPDTLVIADGRRPIALAGIMGGIGTAVTETTRDIFLESAFFTPEALAGQARRYALHTDSSHRFERGVDYRLQRTATERATALLLEIVGGKPGPVIEQISESDLPPLATVRLRNARLRRILGFSPGTETVSDVLTRLGMTVSRDADNDSWEITPPSFRFDIAMEADLIEEVARVTGYDRIPVRRPSLPLADREALDSPFLSIATMRRVLVERGYREAITYSFVDPKLASLMDPDAQGAMLTLQNPISTEMAVMRATLLPGLLQAVLYNTRRQQPRLRLFESGLVFHGNGSDDRGSAPVQERVLGAVAVGSAFPEQWGTPVRDVDFFDVKSDMEALLSLTGRGEEYRFVRSSHPALHPGQSAAIERTSGETDQTTDRTIDAMDKRTDREIAGWIGNLHPRIARELKLAGNTIVFQIKLAALEGPGLPKYSPLSKFPAIRRDIAIIVDADVPARWVRDSIEQASAGALKEITLFDEYRAKGIPAGKKSLAFGLLFQDMSRTLQDVEIDERVTDIMATLQDRFDAIPRV</sequence>
<proteinExistence type="inferred from homology"/>
<dbReference type="GO" id="GO:0009328">
    <property type="term" value="C:phenylalanine-tRNA ligase complex"/>
    <property type="evidence" value="ECO:0007669"/>
    <property type="project" value="TreeGrafter"/>
</dbReference>
<evidence type="ECO:0000259" key="17">
    <source>
        <dbReference type="PROSITE" id="PS50886"/>
    </source>
</evidence>
<dbReference type="InterPro" id="IPR005147">
    <property type="entry name" value="tRNA_synthase_B5-dom"/>
</dbReference>
<keyword evidence="7 15" id="KW-0479">Metal-binding</keyword>
<dbReference type="FunFam" id="3.30.56.10:FF:000002">
    <property type="entry name" value="Phenylalanine--tRNA ligase beta subunit"/>
    <property type="match status" value="1"/>
</dbReference>
<dbReference type="GO" id="GO:0005524">
    <property type="term" value="F:ATP binding"/>
    <property type="evidence" value="ECO:0007669"/>
    <property type="project" value="UniProtKB-UniRule"/>
</dbReference>
<keyword evidence="13 15" id="KW-0030">Aminoacyl-tRNA synthetase</keyword>
<comment type="subcellular location">
    <subcellularLocation>
        <location evidence="1 15">Cytoplasm</location>
    </subcellularLocation>
</comment>
<dbReference type="PROSITE" id="PS50886">
    <property type="entry name" value="TRBD"/>
    <property type="match status" value="1"/>
</dbReference>
<evidence type="ECO:0000256" key="13">
    <source>
        <dbReference type="ARBA" id="ARBA00023146"/>
    </source>
</evidence>
<accession>A0A450UEC5</accession>
<evidence type="ECO:0000313" key="20">
    <source>
        <dbReference type="EMBL" id="VFJ90820.1"/>
    </source>
</evidence>
<dbReference type="FunFam" id="3.30.70.380:FF:000001">
    <property type="entry name" value="Phenylalanine--tRNA ligase beta subunit"/>
    <property type="match status" value="1"/>
</dbReference>
<keyword evidence="4 15" id="KW-0963">Cytoplasm</keyword>
<evidence type="ECO:0000259" key="18">
    <source>
        <dbReference type="PROSITE" id="PS51447"/>
    </source>
</evidence>
<keyword evidence="8 15" id="KW-0547">Nucleotide-binding</keyword>
<feature type="domain" description="TRNA-binding" evidence="17">
    <location>
        <begin position="39"/>
        <end position="148"/>
    </location>
</feature>
<evidence type="ECO:0000256" key="9">
    <source>
        <dbReference type="ARBA" id="ARBA00022840"/>
    </source>
</evidence>
<dbReference type="InterPro" id="IPR004532">
    <property type="entry name" value="Phe-tRNA-ligase_IIc_bsu_bact"/>
</dbReference>
<comment type="similarity">
    <text evidence="2 15">Belongs to the phenylalanyl-tRNA synthetase beta subunit family. Type 1 subfamily.</text>
</comment>
<feature type="binding site" evidence="15">
    <location>
        <position position="466"/>
    </location>
    <ligand>
        <name>Mg(2+)</name>
        <dbReference type="ChEBI" id="CHEBI:18420"/>
        <note>shared with alpha subunit</note>
    </ligand>
</feature>
<evidence type="ECO:0000256" key="6">
    <source>
        <dbReference type="ARBA" id="ARBA00022598"/>
    </source>
</evidence>
<dbReference type="PROSITE" id="PS51447">
    <property type="entry name" value="FDX_ACB"/>
    <property type="match status" value="1"/>
</dbReference>
<dbReference type="SMART" id="SM00874">
    <property type="entry name" value="B5"/>
    <property type="match status" value="1"/>
</dbReference>
<keyword evidence="6 15" id="KW-0436">Ligase</keyword>
<dbReference type="FunFam" id="3.30.930.10:FF:000022">
    <property type="entry name" value="Phenylalanine--tRNA ligase beta subunit"/>
    <property type="match status" value="1"/>
</dbReference>
<dbReference type="GO" id="GO:0006432">
    <property type="term" value="P:phenylalanyl-tRNA aminoacylation"/>
    <property type="evidence" value="ECO:0007669"/>
    <property type="project" value="UniProtKB-UniRule"/>
</dbReference>
<dbReference type="PANTHER" id="PTHR10947:SF0">
    <property type="entry name" value="PHENYLALANINE--TRNA LIGASE BETA SUBUNIT"/>
    <property type="match status" value="1"/>
</dbReference>
<dbReference type="InterPro" id="IPR036690">
    <property type="entry name" value="Fdx_antiC-bd_sf"/>
</dbReference>
<evidence type="ECO:0000256" key="3">
    <source>
        <dbReference type="ARBA" id="ARBA00011209"/>
    </source>
</evidence>
<dbReference type="InterPro" id="IPR020825">
    <property type="entry name" value="Phe-tRNA_synthase-like_B3/B4"/>
</dbReference>
<keyword evidence="12 15" id="KW-0648">Protein biosynthesis</keyword>
<evidence type="ECO:0000256" key="16">
    <source>
        <dbReference type="PROSITE-ProRule" id="PRU00209"/>
    </source>
</evidence>
<evidence type="ECO:0000259" key="19">
    <source>
        <dbReference type="PROSITE" id="PS51483"/>
    </source>
</evidence>
<feature type="binding site" evidence="15">
    <location>
        <position position="462"/>
    </location>
    <ligand>
        <name>Mg(2+)</name>
        <dbReference type="ChEBI" id="CHEBI:18420"/>
        <note>shared with alpha subunit</note>
    </ligand>
</feature>
<evidence type="ECO:0000256" key="8">
    <source>
        <dbReference type="ARBA" id="ARBA00022741"/>
    </source>
</evidence>
<dbReference type="SUPFAM" id="SSF50249">
    <property type="entry name" value="Nucleic acid-binding proteins"/>
    <property type="match status" value="1"/>
</dbReference>
<feature type="binding site" evidence="15">
    <location>
        <position position="465"/>
    </location>
    <ligand>
        <name>Mg(2+)</name>
        <dbReference type="ChEBI" id="CHEBI:18420"/>
        <note>shared with alpha subunit</note>
    </ligand>
</feature>
<dbReference type="FunFam" id="2.40.50.140:FF:000045">
    <property type="entry name" value="Phenylalanine--tRNA ligase beta subunit"/>
    <property type="match status" value="1"/>
</dbReference>
<evidence type="ECO:0000256" key="7">
    <source>
        <dbReference type="ARBA" id="ARBA00022723"/>
    </source>
</evidence>
<dbReference type="SUPFAM" id="SSF54991">
    <property type="entry name" value="Anticodon-binding domain of PheRS"/>
    <property type="match status" value="1"/>
</dbReference>
<evidence type="ECO:0000256" key="15">
    <source>
        <dbReference type="HAMAP-Rule" id="MF_00283"/>
    </source>
</evidence>
<organism evidence="20">
    <name type="scientific">Candidatus Kentrum sp. LFY</name>
    <dbReference type="NCBI Taxonomy" id="2126342"/>
    <lineage>
        <taxon>Bacteria</taxon>
        <taxon>Pseudomonadati</taxon>
        <taxon>Pseudomonadota</taxon>
        <taxon>Gammaproteobacteria</taxon>
        <taxon>Candidatus Kentrum</taxon>
    </lineage>
</organism>
<keyword evidence="10 15" id="KW-0460">Magnesium</keyword>
<dbReference type="InterPro" id="IPR005121">
    <property type="entry name" value="Fdx_antiC-bd"/>
</dbReference>
<dbReference type="GO" id="GO:0000287">
    <property type="term" value="F:magnesium ion binding"/>
    <property type="evidence" value="ECO:0007669"/>
    <property type="project" value="UniProtKB-UniRule"/>
</dbReference>
<keyword evidence="9 15" id="KW-0067">ATP-binding</keyword>
<dbReference type="SUPFAM" id="SSF56037">
    <property type="entry name" value="PheT/TilS domain"/>
    <property type="match status" value="1"/>
</dbReference>
<dbReference type="SMART" id="SM00873">
    <property type="entry name" value="B3_4"/>
    <property type="match status" value="1"/>
</dbReference>
<evidence type="ECO:0000256" key="11">
    <source>
        <dbReference type="ARBA" id="ARBA00022884"/>
    </source>
</evidence>
<dbReference type="Gene3D" id="3.30.930.10">
    <property type="entry name" value="Bira Bifunctional Protein, Domain 2"/>
    <property type="match status" value="1"/>
</dbReference>
<dbReference type="InterPro" id="IPR041616">
    <property type="entry name" value="PheRS_beta_core"/>
</dbReference>
<dbReference type="FunFam" id="3.50.40.10:FF:000001">
    <property type="entry name" value="Phenylalanine--tRNA ligase beta subunit"/>
    <property type="match status" value="1"/>
</dbReference>
<dbReference type="PANTHER" id="PTHR10947">
    <property type="entry name" value="PHENYLALANYL-TRNA SYNTHETASE BETA CHAIN AND LEUCINE-RICH REPEAT-CONTAINING PROTEIN 47"/>
    <property type="match status" value="1"/>
</dbReference>
<dbReference type="Pfam" id="PF03484">
    <property type="entry name" value="B5"/>
    <property type="match status" value="1"/>
</dbReference>